<dbReference type="HOGENOM" id="CLU_650910_0_0_1"/>
<dbReference type="STRING" id="31234.E3M162"/>
<evidence type="ECO:0000256" key="1">
    <source>
        <dbReference type="SAM" id="Coils"/>
    </source>
</evidence>
<protein>
    <submittedName>
        <fullName evidence="3">Uncharacterized protein</fullName>
    </submittedName>
</protein>
<dbReference type="eggNOG" id="ENOG502TKGA">
    <property type="taxonomic scope" value="Eukaryota"/>
</dbReference>
<evidence type="ECO:0000313" key="4">
    <source>
        <dbReference type="Proteomes" id="UP000008281"/>
    </source>
</evidence>
<feature type="region of interest" description="Disordered" evidence="2">
    <location>
        <begin position="211"/>
        <end position="234"/>
    </location>
</feature>
<feature type="coiled-coil region" evidence="1">
    <location>
        <begin position="99"/>
        <end position="126"/>
    </location>
</feature>
<keyword evidence="1" id="KW-0175">Coiled coil</keyword>
<dbReference type="AlphaFoldDB" id="E3M162"/>
<dbReference type="EMBL" id="DS268421">
    <property type="protein sequence ID" value="EFO88710.1"/>
    <property type="molecule type" value="Genomic_DNA"/>
</dbReference>
<reference evidence="3" key="1">
    <citation type="submission" date="2007-07" db="EMBL/GenBank/DDBJ databases">
        <title>PCAP assembly of the Caenorhabditis remanei genome.</title>
        <authorList>
            <consortium name="The Caenorhabditis remanei Sequencing Consortium"/>
            <person name="Wilson R.K."/>
        </authorList>
    </citation>
    <scope>NUCLEOTIDE SEQUENCE [LARGE SCALE GENOMIC DNA]</scope>
    <source>
        <strain evidence="3">PB4641</strain>
    </source>
</reference>
<name>E3M162_CAERE</name>
<dbReference type="Proteomes" id="UP000008281">
    <property type="component" value="Unassembled WGS sequence"/>
</dbReference>
<sequence length="422" mass="48253">MSYNGFDSPFGFVGMHGTGGAGPSSGGYGSSANQNPYGHSEDNWQKSYVKEFNAANLEMRTVSREYDDLCSLERQCKRELKVLPGKQVERRVLREEWLKKEKEKKEKQAEERIKKVRKKIEEQEKKMRYGNNVPAGNVDKVRQYIREQSAQVYAEILMLRNRQQTASETAPVVEPILIPATHQPDSDEFLLSSEDFVVDHEEVLMVNDESTEMEQDQADGSGSEVSSSCETSGGLHDEEMIVEEISGDSENQDNQVEMNVEDSAGTTNQDDEEPVRDQEIKLDNQEPASHPLTIDQILAEVGDSEFGDAIRKWQQHEEWQNFAISGIDLKLHLFNPFGCQIEYQPVRKPASGRDLFLFQIEANNKIKLTEEVKASLWESMGEERRNEWKEHRANIVKLQKEQQTLRLVEALQSKDYKSAMVE</sequence>
<evidence type="ECO:0000313" key="3">
    <source>
        <dbReference type="EMBL" id="EFO88710.1"/>
    </source>
</evidence>
<feature type="compositionally biased region" description="Low complexity" evidence="2">
    <location>
        <begin position="220"/>
        <end position="234"/>
    </location>
</feature>
<keyword evidence="4" id="KW-1185">Reference proteome</keyword>
<gene>
    <name evidence="3" type="ORF">CRE_06303</name>
</gene>
<organism evidence="4">
    <name type="scientific">Caenorhabditis remanei</name>
    <name type="common">Caenorhabditis vulgaris</name>
    <dbReference type="NCBI Taxonomy" id="31234"/>
    <lineage>
        <taxon>Eukaryota</taxon>
        <taxon>Metazoa</taxon>
        <taxon>Ecdysozoa</taxon>
        <taxon>Nematoda</taxon>
        <taxon>Chromadorea</taxon>
        <taxon>Rhabditida</taxon>
        <taxon>Rhabditina</taxon>
        <taxon>Rhabditomorpha</taxon>
        <taxon>Rhabditoidea</taxon>
        <taxon>Rhabditidae</taxon>
        <taxon>Peloderinae</taxon>
        <taxon>Caenorhabditis</taxon>
    </lineage>
</organism>
<evidence type="ECO:0000256" key="2">
    <source>
        <dbReference type="SAM" id="MobiDB-lite"/>
    </source>
</evidence>
<proteinExistence type="predicted"/>
<dbReference type="OrthoDB" id="5910999at2759"/>
<accession>E3M162</accession>